<dbReference type="InterPro" id="IPR000587">
    <property type="entry name" value="Creatinase_N"/>
</dbReference>
<dbReference type="SUPFAM" id="SSF55920">
    <property type="entry name" value="Creatinase/aminopeptidase"/>
    <property type="match status" value="1"/>
</dbReference>
<dbReference type="PANTHER" id="PTHR46112:SF2">
    <property type="entry name" value="XAA-PRO AMINOPEPTIDASE P-RELATED"/>
    <property type="match status" value="1"/>
</dbReference>
<dbReference type="PANTHER" id="PTHR46112">
    <property type="entry name" value="AMINOPEPTIDASE"/>
    <property type="match status" value="1"/>
</dbReference>
<dbReference type="InterPro" id="IPR000994">
    <property type="entry name" value="Pept_M24"/>
</dbReference>
<dbReference type="InterPro" id="IPR029149">
    <property type="entry name" value="Creatin/AminoP/Spt16_N"/>
</dbReference>
<feature type="domain" description="Creatinase N-terminal" evidence="2">
    <location>
        <begin position="31"/>
        <end position="176"/>
    </location>
</feature>
<dbReference type="Gene3D" id="3.40.350.10">
    <property type="entry name" value="Creatinase/prolidase N-terminal domain"/>
    <property type="match status" value="1"/>
</dbReference>
<evidence type="ECO:0008006" key="4">
    <source>
        <dbReference type="Google" id="ProtNLM"/>
    </source>
</evidence>
<evidence type="ECO:0000259" key="2">
    <source>
        <dbReference type="Pfam" id="PF01321"/>
    </source>
</evidence>
<feature type="domain" description="Peptidase M24" evidence="1">
    <location>
        <begin position="185"/>
        <end position="395"/>
    </location>
</feature>
<dbReference type="Gene3D" id="3.90.230.10">
    <property type="entry name" value="Creatinase/methionine aminopeptidase superfamily"/>
    <property type="match status" value="1"/>
</dbReference>
<dbReference type="InterPro" id="IPR050659">
    <property type="entry name" value="Peptidase_M24B"/>
</dbReference>
<protein>
    <recommendedName>
        <fullName evidence="4">Peptidase M24 domain-containing protein</fullName>
    </recommendedName>
</protein>
<dbReference type="AlphaFoldDB" id="A0A381YI88"/>
<reference evidence="3" key="1">
    <citation type="submission" date="2018-05" db="EMBL/GenBank/DDBJ databases">
        <authorList>
            <person name="Lanie J.A."/>
            <person name="Ng W.-L."/>
            <person name="Kazmierczak K.M."/>
            <person name="Andrzejewski T.M."/>
            <person name="Davidsen T.M."/>
            <person name="Wayne K.J."/>
            <person name="Tettelin H."/>
            <person name="Glass J.I."/>
            <person name="Rusch D."/>
            <person name="Podicherti R."/>
            <person name="Tsui H.-C.T."/>
            <person name="Winkler M.E."/>
        </authorList>
    </citation>
    <scope>NUCLEOTIDE SEQUENCE</scope>
</reference>
<organism evidence="3">
    <name type="scientific">marine metagenome</name>
    <dbReference type="NCBI Taxonomy" id="408172"/>
    <lineage>
        <taxon>unclassified sequences</taxon>
        <taxon>metagenomes</taxon>
        <taxon>ecological metagenomes</taxon>
    </lineage>
</organism>
<dbReference type="EMBL" id="UINC01018309">
    <property type="protein sequence ID" value="SVA76798.1"/>
    <property type="molecule type" value="Genomic_DNA"/>
</dbReference>
<accession>A0A381YI88</accession>
<dbReference type="Pfam" id="PF01321">
    <property type="entry name" value="Creatinase_N"/>
    <property type="match status" value="1"/>
</dbReference>
<sequence length="413" mass="48095">MNLNEHKKSKTQNLLKNPVTQAIHQNARRYRLNRVQEMLCSNDCAAILLFDPVNIRYATDTSNMQVWTLHNPERYALVFANGPVILWEFRNCENLHDDQVLVDEVRTAVSWSYFFTGERSSELMQTWAEELIDVLKDHGENNLNLAIDHADFFGVKLLQEHGINIVEGHSLMENARKIKSIDELELMRWSIEVCQKGIQRMYDETRPGITENELWAWLHFENIAHGGEWIETRLLSSGQRTNPWMQESSNKILKSGEMVCFDTDLIGPYGYCADISRTWTVDHEKPTMRQRKLYNLAYDQIHVNMELLKPGLSYKEFSDQAWHIPQEYYENRYCCIAHGVGMADEYPLIAHNGEDYNRSGYDGIFQENMVMCVESYIGEKGGSEGVRLEQQVVITTNGYEVLSTYPWEETWLL</sequence>
<dbReference type="CDD" id="cd01066">
    <property type="entry name" value="APP_MetAP"/>
    <property type="match status" value="1"/>
</dbReference>
<gene>
    <name evidence="3" type="ORF">METZ01_LOCUS129652</name>
</gene>
<evidence type="ECO:0000313" key="3">
    <source>
        <dbReference type="EMBL" id="SVA76798.1"/>
    </source>
</evidence>
<dbReference type="SUPFAM" id="SSF53092">
    <property type="entry name" value="Creatinase/prolidase N-terminal domain"/>
    <property type="match status" value="1"/>
</dbReference>
<evidence type="ECO:0000259" key="1">
    <source>
        <dbReference type="Pfam" id="PF00557"/>
    </source>
</evidence>
<dbReference type="InterPro" id="IPR036005">
    <property type="entry name" value="Creatinase/aminopeptidase-like"/>
</dbReference>
<proteinExistence type="predicted"/>
<dbReference type="Pfam" id="PF00557">
    <property type="entry name" value="Peptidase_M24"/>
    <property type="match status" value="1"/>
</dbReference>
<name>A0A381YI88_9ZZZZ</name>